<proteinExistence type="predicted"/>
<evidence type="ECO:0008006" key="3">
    <source>
        <dbReference type="Google" id="ProtNLM"/>
    </source>
</evidence>
<protein>
    <recommendedName>
        <fullName evidence="3">Roadblock/LC7 domain protein</fullName>
    </recommendedName>
</protein>
<dbReference type="VEuPathDB" id="CryptoDB:CmeUKMEL1_05455"/>
<dbReference type="SUPFAM" id="SSF103196">
    <property type="entry name" value="Roadblock/LC7 domain"/>
    <property type="match status" value="1"/>
</dbReference>
<reference evidence="1 2" key="1">
    <citation type="submission" date="2014-04" db="EMBL/GenBank/DDBJ databases">
        <title>Comparative Genomics of Cryptosporidium Species.</title>
        <authorList>
            <person name="Silva J.C."/>
            <person name="Su Q."/>
            <person name="Chalmers R."/>
            <person name="Chibucos M.C."/>
            <person name="Elwin K."/>
            <person name="Godinez A."/>
            <person name="Guo F."/>
            <person name="Huynh K."/>
            <person name="Orvis J."/>
            <person name="Ott S."/>
            <person name="Sadzewicz L."/>
            <person name="Sengamalay N."/>
            <person name="Shetty A."/>
            <person name="Sun M."/>
            <person name="Tallon L."/>
            <person name="Xiao L."/>
            <person name="Zhang H."/>
            <person name="Fraser C.M."/>
            <person name="Zhu G."/>
            <person name="Kissinger J."/>
            <person name="Widmer G."/>
        </authorList>
    </citation>
    <scope>NUCLEOTIDE SEQUENCE [LARGE SCALE GENOMIC DNA]</scope>
    <source>
        <strain evidence="1 2">UKMEL1</strain>
    </source>
</reference>
<evidence type="ECO:0000313" key="1">
    <source>
        <dbReference type="EMBL" id="POM83050.1"/>
    </source>
</evidence>
<gene>
    <name evidence="1" type="ORF">CmeUKMEL1_05455</name>
</gene>
<keyword evidence="2" id="KW-1185">Reference proteome</keyword>
<sequence>MINSKKLNELLNREIRESDEIKAIILVNKEGGIFSLGMKKENSETNSQINHISSVLVSSFNEYNSNNHTIKDFYLESSNGKFIIGHTHLKNLFLIVWFEYNASIGKVHIKFNNINNALSG</sequence>
<dbReference type="Gene3D" id="3.30.450.30">
    <property type="entry name" value="Dynein light chain 2a, cytoplasmic"/>
    <property type="match status" value="1"/>
</dbReference>
<evidence type="ECO:0000313" key="2">
    <source>
        <dbReference type="Proteomes" id="UP000236928"/>
    </source>
</evidence>
<dbReference type="Proteomes" id="UP000236928">
    <property type="component" value="Unassembled WGS sequence"/>
</dbReference>
<organism evidence="1 2">
    <name type="scientific">Cryptosporidium meleagridis</name>
    <dbReference type="NCBI Taxonomy" id="93969"/>
    <lineage>
        <taxon>Eukaryota</taxon>
        <taxon>Sar</taxon>
        <taxon>Alveolata</taxon>
        <taxon>Apicomplexa</taxon>
        <taxon>Conoidasida</taxon>
        <taxon>Coccidia</taxon>
        <taxon>Eucoccidiorida</taxon>
        <taxon>Eimeriorina</taxon>
        <taxon>Cryptosporidiidae</taxon>
        <taxon>Cryptosporidium</taxon>
    </lineage>
</organism>
<name>A0A2P4YZ59_9CRYT</name>
<dbReference type="EMBL" id="JIBK01000009">
    <property type="protein sequence ID" value="POM83050.1"/>
    <property type="molecule type" value="Genomic_DNA"/>
</dbReference>
<comment type="caution">
    <text evidence="1">The sequence shown here is derived from an EMBL/GenBank/DDBJ whole genome shotgun (WGS) entry which is preliminary data.</text>
</comment>
<dbReference type="AlphaFoldDB" id="A0A2P4YZ59"/>
<accession>A0A2P4YZ59</accession>
<dbReference type="OrthoDB" id="340935at2759"/>